<dbReference type="InterPro" id="IPR036457">
    <property type="entry name" value="PPM-type-like_dom_sf"/>
</dbReference>
<dbReference type="AlphaFoldDB" id="A0A518BWM2"/>
<name>A0A518BWM2_9BACT</name>
<dbReference type="GO" id="GO:0016791">
    <property type="term" value="F:phosphatase activity"/>
    <property type="evidence" value="ECO:0007669"/>
    <property type="project" value="TreeGrafter"/>
</dbReference>
<proteinExistence type="predicted"/>
<evidence type="ECO:0000256" key="1">
    <source>
        <dbReference type="ARBA" id="ARBA00022801"/>
    </source>
</evidence>
<dbReference type="EC" id="3.1.3.3" evidence="4"/>
<dbReference type="Proteomes" id="UP000320386">
    <property type="component" value="Chromosome"/>
</dbReference>
<evidence type="ECO:0000313" key="5">
    <source>
        <dbReference type="Proteomes" id="UP000320386"/>
    </source>
</evidence>
<dbReference type="InterPro" id="IPR052016">
    <property type="entry name" value="Bact_Sigma-Reg"/>
</dbReference>
<dbReference type="PANTHER" id="PTHR43156:SF2">
    <property type="entry name" value="STAGE II SPORULATION PROTEIN E"/>
    <property type="match status" value="1"/>
</dbReference>
<evidence type="ECO:0000259" key="3">
    <source>
        <dbReference type="SMART" id="SM00331"/>
    </source>
</evidence>
<accession>A0A518BWM2</accession>
<feature type="coiled-coil region" evidence="2">
    <location>
        <begin position="124"/>
        <end position="161"/>
    </location>
</feature>
<gene>
    <name evidence="4" type="primary">rsbP</name>
    <name evidence="4" type="ORF">Pan265_12170</name>
</gene>
<feature type="domain" description="PPM-type phosphatase" evidence="3">
    <location>
        <begin position="170"/>
        <end position="396"/>
    </location>
</feature>
<dbReference type="RefSeq" id="WP_145445521.1">
    <property type="nucleotide sequence ID" value="NZ_CP036280.1"/>
</dbReference>
<dbReference type="InterPro" id="IPR001932">
    <property type="entry name" value="PPM-type_phosphatase-like_dom"/>
</dbReference>
<keyword evidence="1 4" id="KW-0378">Hydrolase</keyword>
<evidence type="ECO:0000313" key="4">
    <source>
        <dbReference type="EMBL" id="QDU71368.1"/>
    </source>
</evidence>
<dbReference type="Pfam" id="PF07228">
    <property type="entry name" value="SpoIIE"/>
    <property type="match status" value="1"/>
</dbReference>
<dbReference type="EMBL" id="CP036280">
    <property type="protein sequence ID" value="QDU71368.1"/>
    <property type="molecule type" value="Genomic_DNA"/>
</dbReference>
<dbReference type="Gene3D" id="3.60.40.10">
    <property type="entry name" value="PPM-type phosphatase domain"/>
    <property type="match status" value="1"/>
</dbReference>
<dbReference type="OrthoDB" id="9800897at2"/>
<sequence>MQDGSLLIVDDGNLNVAQLDIKNMLGNWSIKDRPEITIGGINTLLNGSRPAACWIRLHHPEADHYFEALDYLEVNNIPSMFTRWPERRGFGRLDRPGVVICPPNTDSTRACAMLQGIISQASLLALITDEMKDIQRQQEGLAQQINKIDEELRLAAQLQREFLPASLPTLDELSFQVLWRPAGYVSGDIYDARQIDDRHLAFFVADAVGHGVPAALLTVYIRQSLQQALLPISVTGRTQPIEPGEALDRLNQELLARQDDQVRFATAVFGLYDKQTRTVRLCRAGHPLPLIIASDGSQQTISDCDGPLLGVFEDAEFTTAEVQLDPGDRLVIYSDGFEMAFPDAETGTANNRYLEAFNDLASEPAETSMLRFEDRLTQQSGSLHQQDDMTLLCLAA</sequence>
<dbReference type="SUPFAM" id="SSF81606">
    <property type="entry name" value="PP2C-like"/>
    <property type="match status" value="1"/>
</dbReference>
<keyword evidence="2" id="KW-0175">Coiled coil</keyword>
<keyword evidence="5" id="KW-1185">Reference proteome</keyword>
<dbReference type="KEGG" id="mcad:Pan265_12170"/>
<dbReference type="SMART" id="SM00331">
    <property type="entry name" value="PP2C_SIG"/>
    <property type="match status" value="1"/>
</dbReference>
<reference evidence="4 5" key="1">
    <citation type="submission" date="2019-02" db="EMBL/GenBank/DDBJ databases">
        <title>Deep-cultivation of Planctomycetes and their phenomic and genomic characterization uncovers novel biology.</title>
        <authorList>
            <person name="Wiegand S."/>
            <person name="Jogler M."/>
            <person name="Boedeker C."/>
            <person name="Pinto D."/>
            <person name="Vollmers J."/>
            <person name="Rivas-Marin E."/>
            <person name="Kohn T."/>
            <person name="Peeters S.H."/>
            <person name="Heuer A."/>
            <person name="Rast P."/>
            <person name="Oberbeckmann S."/>
            <person name="Bunk B."/>
            <person name="Jeske O."/>
            <person name="Meyerdierks A."/>
            <person name="Storesund J.E."/>
            <person name="Kallscheuer N."/>
            <person name="Luecker S."/>
            <person name="Lage O.M."/>
            <person name="Pohl T."/>
            <person name="Merkel B.J."/>
            <person name="Hornburger P."/>
            <person name="Mueller R.-W."/>
            <person name="Bruemmer F."/>
            <person name="Labrenz M."/>
            <person name="Spormann A.M."/>
            <person name="Op den Camp H."/>
            <person name="Overmann J."/>
            <person name="Amann R."/>
            <person name="Jetten M.S.M."/>
            <person name="Mascher T."/>
            <person name="Medema M.H."/>
            <person name="Devos D.P."/>
            <person name="Kaster A.-K."/>
            <person name="Ovreas L."/>
            <person name="Rohde M."/>
            <person name="Galperin M.Y."/>
            <person name="Jogler C."/>
        </authorList>
    </citation>
    <scope>NUCLEOTIDE SEQUENCE [LARGE SCALE GENOMIC DNA]</scope>
    <source>
        <strain evidence="4 5">Pan265</strain>
    </source>
</reference>
<evidence type="ECO:0000256" key="2">
    <source>
        <dbReference type="SAM" id="Coils"/>
    </source>
</evidence>
<dbReference type="PANTHER" id="PTHR43156">
    <property type="entry name" value="STAGE II SPORULATION PROTEIN E-RELATED"/>
    <property type="match status" value="1"/>
</dbReference>
<protein>
    <submittedName>
        <fullName evidence="4">Phosphoserine phosphatase RsbP</fullName>
        <ecNumber evidence="4">3.1.3.3</ecNumber>
    </submittedName>
</protein>
<organism evidence="4 5">
    <name type="scientific">Mucisphaera calidilacus</name>
    <dbReference type="NCBI Taxonomy" id="2527982"/>
    <lineage>
        <taxon>Bacteria</taxon>
        <taxon>Pseudomonadati</taxon>
        <taxon>Planctomycetota</taxon>
        <taxon>Phycisphaerae</taxon>
        <taxon>Phycisphaerales</taxon>
        <taxon>Phycisphaeraceae</taxon>
        <taxon>Mucisphaera</taxon>
    </lineage>
</organism>